<reference evidence="1" key="1">
    <citation type="submission" date="2018-04" db="EMBL/GenBank/DDBJ databases">
        <title>Whole genome sequencing of Hypsizygus marmoreus.</title>
        <authorList>
            <person name="Choi I.-G."/>
            <person name="Min B."/>
            <person name="Kim J.-G."/>
            <person name="Kim S."/>
            <person name="Oh Y.-L."/>
            <person name="Kong W.-S."/>
            <person name="Park H."/>
            <person name="Jeong J."/>
            <person name="Song E.-S."/>
        </authorList>
    </citation>
    <scope>NUCLEOTIDE SEQUENCE [LARGE SCALE GENOMIC DNA]</scope>
    <source>
        <strain evidence="1">51987-8</strain>
    </source>
</reference>
<dbReference type="EMBL" id="LUEZ02000047">
    <property type="protein sequence ID" value="RDB23240.1"/>
    <property type="molecule type" value="Genomic_DNA"/>
</dbReference>
<name>A0A369JPS7_HYPMA</name>
<evidence type="ECO:0000313" key="2">
    <source>
        <dbReference type="Proteomes" id="UP000076154"/>
    </source>
</evidence>
<gene>
    <name evidence="1" type="ORF">Hypma_009689</name>
</gene>
<proteinExistence type="predicted"/>
<sequence>MTSQKQNKKIGSLLKQQNQIWAAPVEFLHTSCAALPNPKYAFHCYLTTRRPSRILSMRLSLHGYDLTPWEGDSLEQTETDHAYAFSVWNDCEDIPRFVVCHICRRAFGLSNPFTIFRGYESKRRREPTSENCLSCEAVTQQMTRDGNGVEYFGRMEGYVIKRSLLAQSMPYDAFYWWAALEGNRTAVRCSVCASLWGIDEEEP</sequence>
<comment type="caution">
    <text evidence="1">The sequence shown here is derived from an EMBL/GenBank/DDBJ whole genome shotgun (WGS) entry which is preliminary data.</text>
</comment>
<protein>
    <submittedName>
        <fullName evidence="1">Uncharacterized protein</fullName>
    </submittedName>
</protein>
<evidence type="ECO:0000313" key="1">
    <source>
        <dbReference type="EMBL" id="RDB23240.1"/>
    </source>
</evidence>
<dbReference type="Proteomes" id="UP000076154">
    <property type="component" value="Unassembled WGS sequence"/>
</dbReference>
<accession>A0A369JPS7</accession>
<dbReference type="AlphaFoldDB" id="A0A369JPS7"/>
<keyword evidence="2" id="KW-1185">Reference proteome</keyword>
<dbReference type="InParanoid" id="A0A369JPS7"/>
<organism evidence="1 2">
    <name type="scientific">Hypsizygus marmoreus</name>
    <name type="common">White beech mushroom</name>
    <name type="synonym">Agaricus marmoreus</name>
    <dbReference type="NCBI Taxonomy" id="39966"/>
    <lineage>
        <taxon>Eukaryota</taxon>
        <taxon>Fungi</taxon>
        <taxon>Dikarya</taxon>
        <taxon>Basidiomycota</taxon>
        <taxon>Agaricomycotina</taxon>
        <taxon>Agaricomycetes</taxon>
        <taxon>Agaricomycetidae</taxon>
        <taxon>Agaricales</taxon>
        <taxon>Tricholomatineae</taxon>
        <taxon>Lyophyllaceae</taxon>
        <taxon>Hypsizygus</taxon>
    </lineage>
</organism>